<feature type="compositionally biased region" description="Basic residues" evidence="2">
    <location>
        <begin position="134"/>
        <end position="153"/>
    </location>
</feature>
<reference evidence="3 4" key="1">
    <citation type="journal article" date="2015" name="Genome Announc.">
        <title>Expanding the biotechnology potential of lactobacilli through comparative genomics of 213 strains and associated genera.</title>
        <authorList>
            <person name="Sun Z."/>
            <person name="Harris H.M."/>
            <person name="McCann A."/>
            <person name="Guo C."/>
            <person name="Argimon S."/>
            <person name="Zhang W."/>
            <person name="Yang X."/>
            <person name="Jeffery I.B."/>
            <person name="Cooney J.C."/>
            <person name="Kagawa T.F."/>
            <person name="Liu W."/>
            <person name="Song Y."/>
            <person name="Salvetti E."/>
            <person name="Wrobel A."/>
            <person name="Rasinkangas P."/>
            <person name="Parkhill J."/>
            <person name="Rea M.C."/>
            <person name="O'Sullivan O."/>
            <person name="Ritari J."/>
            <person name="Douillard F.P."/>
            <person name="Paul Ross R."/>
            <person name="Yang R."/>
            <person name="Briner A.E."/>
            <person name="Felis G.E."/>
            <person name="de Vos W.M."/>
            <person name="Barrangou R."/>
            <person name="Klaenhammer T.R."/>
            <person name="Caufield P.W."/>
            <person name="Cui Y."/>
            <person name="Zhang H."/>
            <person name="O'Toole P.W."/>
        </authorList>
    </citation>
    <scope>NUCLEOTIDE SEQUENCE [LARGE SCALE GENOMIC DNA]</scope>
    <source>
        <strain evidence="3 4">DSM 12744</strain>
    </source>
</reference>
<sequence>MSDQLSSPDTPEKAETIATPIHQVVQLADDQIQIDDLTYRVVFNHKDGFDPEALSTSFIDLLTKYDYIVGDWGFEQLRLRGFYADGHKHANRDQYISTLMDYIYEFCNFGCAYFVLERLSPAPAAPHIEPAPRNRPKLRRPVHKERRERTRRH</sequence>
<dbReference type="Pfam" id="PF06265">
    <property type="entry name" value="YutD-like"/>
    <property type="match status" value="1"/>
</dbReference>
<evidence type="ECO:0000313" key="3">
    <source>
        <dbReference type="EMBL" id="KRL08487.1"/>
    </source>
</evidence>
<evidence type="ECO:0008006" key="5">
    <source>
        <dbReference type="Google" id="ProtNLM"/>
    </source>
</evidence>
<evidence type="ECO:0000256" key="1">
    <source>
        <dbReference type="PIRSR" id="PIRSR012565-1"/>
    </source>
</evidence>
<proteinExistence type="predicted"/>
<organism evidence="3 4">
    <name type="scientific">Schleiferilactobacillus perolens DSM 12744</name>
    <dbReference type="NCBI Taxonomy" id="1423792"/>
    <lineage>
        <taxon>Bacteria</taxon>
        <taxon>Bacillati</taxon>
        <taxon>Bacillota</taxon>
        <taxon>Bacilli</taxon>
        <taxon>Lactobacillales</taxon>
        <taxon>Lactobacillaceae</taxon>
        <taxon>Schleiferilactobacillus</taxon>
    </lineage>
</organism>
<dbReference type="EMBL" id="AZEC01000022">
    <property type="protein sequence ID" value="KRL08487.1"/>
    <property type="molecule type" value="Genomic_DNA"/>
</dbReference>
<evidence type="ECO:0000256" key="2">
    <source>
        <dbReference type="SAM" id="MobiDB-lite"/>
    </source>
</evidence>
<feature type="disulfide bond" evidence="1">
    <location>
        <begin position="107"/>
        <end position="111"/>
    </location>
</feature>
<protein>
    <recommendedName>
        <fullName evidence="5">Transcriptional regulator</fullName>
    </recommendedName>
</protein>
<dbReference type="PIRSF" id="PIRSF012565">
    <property type="entry name" value="DUF1027"/>
    <property type="match status" value="1"/>
</dbReference>
<keyword evidence="4" id="KW-1185">Reference proteome</keyword>
<comment type="caution">
    <text evidence="3">The sequence shown here is derived from an EMBL/GenBank/DDBJ whole genome shotgun (WGS) entry which is preliminary data.</text>
</comment>
<dbReference type="Proteomes" id="UP000051330">
    <property type="component" value="Unassembled WGS sequence"/>
</dbReference>
<accession>A0A0R1MKI9</accession>
<evidence type="ECO:0000313" key="4">
    <source>
        <dbReference type="Proteomes" id="UP000051330"/>
    </source>
</evidence>
<dbReference type="OrthoDB" id="1650379at2"/>
<dbReference type="InterPro" id="IPR009370">
    <property type="entry name" value="YutD-like"/>
</dbReference>
<feature type="region of interest" description="Disordered" evidence="2">
    <location>
        <begin position="125"/>
        <end position="153"/>
    </location>
</feature>
<dbReference type="STRING" id="1423792.FD09_GL001588"/>
<gene>
    <name evidence="3" type="ORF">FD09_GL001588</name>
</gene>
<dbReference type="AlphaFoldDB" id="A0A0R1MKI9"/>
<dbReference type="PATRIC" id="fig|1423792.3.peg.1609"/>
<keyword evidence="1" id="KW-1015">Disulfide bond</keyword>
<dbReference type="Gene3D" id="3.50.4.20">
    <property type="match status" value="1"/>
</dbReference>
<dbReference type="InterPro" id="IPR038141">
    <property type="entry name" value="YutD-like_sf"/>
</dbReference>
<name>A0A0R1MKI9_9LACO</name>